<dbReference type="GO" id="GO:0008270">
    <property type="term" value="F:zinc ion binding"/>
    <property type="evidence" value="ECO:0007669"/>
    <property type="project" value="UniProtKB-KW"/>
</dbReference>
<evidence type="ECO:0000256" key="3">
    <source>
        <dbReference type="ARBA" id="ARBA00005964"/>
    </source>
</evidence>
<evidence type="ECO:0000256" key="14">
    <source>
        <dbReference type="ARBA" id="ARBA00023163"/>
    </source>
</evidence>
<evidence type="ECO:0000256" key="7">
    <source>
        <dbReference type="ARBA" id="ARBA00022729"/>
    </source>
</evidence>
<keyword evidence="18" id="KW-1185">Reference proteome</keyword>
<dbReference type="InterPro" id="IPR002018">
    <property type="entry name" value="CarbesteraseB"/>
</dbReference>
<evidence type="ECO:0000256" key="15">
    <source>
        <dbReference type="ARBA" id="ARBA00023242"/>
    </source>
</evidence>
<keyword evidence="10" id="KW-0378">Hydrolase</keyword>
<sequence>MTTEKVIKIVSDSEQEDKPKELFAVTPLKTCPHLEQIKDSKVPSEGLNTGASCKKCSKTGENWVCLKCFEVYCSRYVEGHALGHTEETKHPLALSFADFSVWCYPCNSYIDNEVFEEAKKAAIKSKFGEEHSKEEVIVRLSIGELVGQKLIIPNLPWTATQDPNEQIPPDRNAPEPNPLPLNNNVTIFTFLGVPYAEPPLDLPGDSPFIAFTLPPVCAQDVETRPTLFINSPYPYQISEDCLYLNIYTPALKFSSSAESALPVIIFFHGGNFQTGSANDWPGHILASRGIVVVNVNYRLGPFGFMSLGDEKGNYGIQDQRAALNFVRQHIYAFGGDPNAVTIVGHDSGAVSGGIHMLSPLSRSK</sequence>
<evidence type="ECO:0000256" key="12">
    <source>
        <dbReference type="ARBA" id="ARBA00022853"/>
    </source>
</evidence>
<evidence type="ECO:0000313" key="18">
    <source>
        <dbReference type="Proteomes" id="UP000095281"/>
    </source>
</evidence>
<keyword evidence="13" id="KW-0805">Transcription regulation</keyword>
<dbReference type="Proteomes" id="UP000095281">
    <property type="component" value="Unplaced"/>
</dbReference>
<evidence type="ECO:0000313" key="19">
    <source>
        <dbReference type="WBParaSite" id="MhA1_Contig1791.frz3.gene3"/>
    </source>
</evidence>
<evidence type="ECO:0000256" key="8">
    <source>
        <dbReference type="ARBA" id="ARBA00022737"/>
    </source>
</evidence>
<dbReference type="InterPro" id="IPR029058">
    <property type="entry name" value="AB_hydrolase_fold"/>
</dbReference>
<dbReference type="GO" id="GO:0005634">
    <property type="term" value="C:nucleus"/>
    <property type="evidence" value="ECO:0007669"/>
    <property type="project" value="UniProtKB-SubCell"/>
</dbReference>
<dbReference type="InterPro" id="IPR013083">
    <property type="entry name" value="Znf_RING/FYVE/PHD"/>
</dbReference>
<dbReference type="Gene3D" id="3.40.50.1820">
    <property type="entry name" value="alpha/beta hydrolase"/>
    <property type="match status" value="1"/>
</dbReference>
<keyword evidence="5" id="KW-0678">Repressor</keyword>
<evidence type="ECO:0000256" key="13">
    <source>
        <dbReference type="ARBA" id="ARBA00023015"/>
    </source>
</evidence>
<keyword evidence="15" id="KW-0539">Nucleus</keyword>
<dbReference type="Pfam" id="PF02148">
    <property type="entry name" value="zf-UBP"/>
    <property type="match status" value="1"/>
</dbReference>
<keyword evidence="11" id="KW-0862">Zinc</keyword>
<evidence type="ECO:0000256" key="4">
    <source>
        <dbReference type="ARBA" id="ARBA00007738"/>
    </source>
</evidence>
<dbReference type="InterPro" id="IPR001607">
    <property type="entry name" value="Znf_UBP"/>
</dbReference>
<dbReference type="SMART" id="SM00290">
    <property type="entry name" value="ZnF_UBP"/>
    <property type="match status" value="1"/>
</dbReference>
<evidence type="ECO:0000256" key="5">
    <source>
        <dbReference type="ARBA" id="ARBA00022491"/>
    </source>
</evidence>
<dbReference type="FunFam" id="3.30.40.10:FF:000342">
    <property type="entry name" value="Histone deacetylase 6"/>
    <property type="match status" value="1"/>
</dbReference>
<dbReference type="InterPro" id="IPR051093">
    <property type="entry name" value="Neuroligin/BSAL"/>
</dbReference>
<keyword evidence="6" id="KW-0479">Metal-binding</keyword>
<protein>
    <submittedName>
        <fullName evidence="19">UBP-type domain-containing protein</fullName>
    </submittedName>
</protein>
<comment type="subcellular location">
    <subcellularLocation>
        <location evidence="2">Nucleus</location>
    </subcellularLocation>
</comment>
<keyword evidence="8" id="KW-0677">Repeat</keyword>
<evidence type="ECO:0000256" key="2">
    <source>
        <dbReference type="ARBA" id="ARBA00004123"/>
    </source>
</evidence>
<keyword evidence="14" id="KW-0804">Transcription</keyword>
<evidence type="ECO:0000256" key="9">
    <source>
        <dbReference type="ARBA" id="ARBA00022771"/>
    </source>
</evidence>
<evidence type="ECO:0000256" key="16">
    <source>
        <dbReference type="PROSITE-ProRule" id="PRU00502"/>
    </source>
</evidence>
<dbReference type="SUPFAM" id="SSF57850">
    <property type="entry name" value="RING/U-box"/>
    <property type="match status" value="1"/>
</dbReference>
<dbReference type="Pfam" id="PF00135">
    <property type="entry name" value="COesterase"/>
    <property type="match status" value="1"/>
</dbReference>
<dbReference type="PANTHER" id="PTHR43903">
    <property type="entry name" value="NEUROLIGIN"/>
    <property type="match status" value="1"/>
</dbReference>
<dbReference type="PROSITE" id="PS50271">
    <property type="entry name" value="ZF_UBP"/>
    <property type="match status" value="1"/>
</dbReference>
<dbReference type="PROSITE" id="PS00941">
    <property type="entry name" value="CARBOXYLESTERASE_B_2"/>
    <property type="match status" value="1"/>
</dbReference>
<keyword evidence="7" id="KW-0732">Signal</keyword>
<reference evidence="19" key="1">
    <citation type="submission" date="2016-11" db="UniProtKB">
        <authorList>
            <consortium name="WormBaseParasite"/>
        </authorList>
    </citation>
    <scope>IDENTIFICATION</scope>
</reference>
<evidence type="ECO:0000256" key="6">
    <source>
        <dbReference type="ARBA" id="ARBA00022723"/>
    </source>
</evidence>
<evidence type="ECO:0000256" key="1">
    <source>
        <dbReference type="ARBA" id="ARBA00001947"/>
    </source>
</evidence>
<evidence type="ECO:0000259" key="17">
    <source>
        <dbReference type="PROSITE" id="PS50271"/>
    </source>
</evidence>
<comment type="cofactor">
    <cofactor evidence="1">
        <name>Zn(2+)</name>
        <dbReference type="ChEBI" id="CHEBI:29105"/>
    </cofactor>
</comment>
<evidence type="ECO:0000256" key="11">
    <source>
        <dbReference type="ARBA" id="ARBA00022833"/>
    </source>
</evidence>
<comment type="similarity">
    <text evidence="4">Belongs to the histone deacetylase family. HD type 2 subfamily.</text>
</comment>
<dbReference type="Gene3D" id="3.30.40.10">
    <property type="entry name" value="Zinc/RING finger domain, C3HC4 (zinc finger)"/>
    <property type="match status" value="1"/>
</dbReference>
<dbReference type="WBParaSite" id="MhA1_Contig1791.frz3.gene3">
    <property type="protein sequence ID" value="MhA1_Contig1791.frz3.gene3"/>
    <property type="gene ID" value="MhA1_Contig1791.frz3.gene3"/>
</dbReference>
<keyword evidence="12" id="KW-0156">Chromatin regulator</keyword>
<dbReference type="SUPFAM" id="SSF53474">
    <property type="entry name" value="alpha/beta-Hydrolases"/>
    <property type="match status" value="1"/>
</dbReference>
<organism evidence="18 19">
    <name type="scientific">Meloidogyne hapla</name>
    <name type="common">Root-knot nematode worm</name>
    <dbReference type="NCBI Taxonomy" id="6305"/>
    <lineage>
        <taxon>Eukaryota</taxon>
        <taxon>Metazoa</taxon>
        <taxon>Ecdysozoa</taxon>
        <taxon>Nematoda</taxon>
        <taxon>Chromadorea</taxon>
        <taxon>Rhabditida</taxon>
        <taxon>Tylenchina</taxon>
        <taxon>Tylenchomorpha</taxon>
        <taxon>Tylenchoidea</taxon>
        <taxon>Meloidogynidae</taxon>
        <taxon>Meloidogyninae</taxon>
        <taxon>Meloidogyne</taxon>
    </lineage>
</organism>
<dbReference type="AlphaFoldDB" id="A0A1I8BBS3"/>
<feature type="domain" description="UBP-type" evidence="17">
    <location>
        <begin position="29"/>
        <end position="129"/>
    </location>
</feature>
<comment type="similarity">
    <text evidence="3">Belongs to the type-B carboxylesterase/lipase family.</text>
</comment>
<dbReference type="GO" id="GO:0006325">
    <property type="term" value="P:chromatin organization"/>
    <property type="evidence" value="ECO:0007669"/>
    <property type="project" value="UniProtKB-KW"/>
</dbReference>
<proteinExistence type="inferred from homology"/>
<keyword evidence="9 16" id="KW-0863">Zinc-finger</keyword>
<evidence type="ECO:0000256" key="10">
    <source>
        <dbReference type="ARBA" id="ARBA00022801"/>
    </source>
</evidence>
<dbReference type="InterPro" id="IPR019819">
    <property type="entry name" value="Carboxylesterase_B_CS"/>
</dbReference>
<dbReference type="OMA" id="ANQIREP"/>
<accession>A0A1I8BBS3</accession>
<name>A0A1I8BBS3_MELHA</name>
<dbReference type="GO" id="GO:0016787">
    <property type="term" value="F:hydrolase activity"/>
    <property type="evidence" value="ECO:0007669"/>
    <property type="project" value="UniProtKB-KW"/>
</dbReference>